<comment type="caution">
    <text evidence="1">The sequence shown here is derived from an EMBL/GenBank/DDBJ whole genome shotgun (WGS) entry which is preliminary data.</text>
</comment>
<dbReference type="AlphaFoldDB" id="A0A1Y2BXG0"/>
<sequence length="399" mass="45416">MKAFHLTAFEETVATRASSMENVTFFVGEPPIEFLRNRVETIIRLNPFLAGRFYKPDIKDSKIELRVQCSEEGVLYDSVDLSAHFQVIRDIDFSPADGYVNVCGKISRIPNLVIPIAKVCLETNAPLFRVAVLLHSNKKQFAVVTTLSHTIGDGFSFYSLYKMLSYNVQPYAMIFDRVDTKLAEREVFPDSSKDISKFAMPVFGSLISTIASYIVAKIRITVVSLYFCVWGMVNTPSINWINEQKAIAIKESGYVSTNDCLAHWILTRAKCDYAALLVNQRGRVPSLTTKHFGNYVSLLYLKREDFATPSLIRKALHGPILQRAVTVTPFDGYMNFFCRIGTITNLSSFYEDIELEGCKRLLHWRTRNLQQETSPFCSFNIFPESKGKLKVVSDFYHLF</sequence>
<dbReference type="InterPro" id="IPR023213">
    <property type="entry name" value="CAT-like_dom_sf"/>
</dbReference>
<name>A0A1Y2BXG0_9FUNG</name>
<keyword evidence="2" id="KW-1185">Reference proteome</keyword>
<evidence type="ECO:0000313" key="1">
    <source>
        <dbReference type="EMBL" id="ORY39337.1"/>
    </source>
</evidence>
<gene>
    <name evidence="1" type="ORF">BCR33DRAFT_831069</name>
</gene>
<evidence type="ECO:0008006" key="3">
    <source>
        <dbReference type="Google" id="ProtNLM"/>
    </source>
</evidence>
<accession>A0A1Y2BXG0</accession>
<dbReference type="OrthoDB" id="192440at2759"/>
<protein>
    <recommendedName>
        <fullName evidence="3">CoA-dependent acyltransferase</fullName>
    </recommendedName>
</protein>
<dbReference type="Gene3D" id="3.30.559.10">
    <property type="entry name" value="Chloramphenicol acetyltransferase-like domain"/>
    <property type="match status" value="1"/>
</dbReference>
<dbReference type="EMBL" id="MCGO01000040">
    <property type="protein sequence ID" value="ORY39337.1"/>
    <property type="molecule type" value="Genomic_DNA"/>
</dbReference>
<evidence type="ECO:0000313" key="2">
    <source>
        <dbReference type="Proteomes" id="UP000193642"/>
    </source>
</evidence>
<proteinExistence type="predicted"/>
<dbReference type="Proteomes" id="UP000193642">
    <property type="component" value="Unassembled WGS sequence"/>
</dbReference>
<organism evidence="1 2">
    <name type="scientific">Rhizoclosmatium globosum</name>
    <dbReference type="NCBI Taxonomy" id="329046"/>
    <lineage>
        <taxon>Eukaryota</taxon>
        <taxon>Fungi</taxon>
        <taxon>Fungi incertae sedis</taxon>
        <taxon>Chytridiomycota</taxon>
        <taxon>Chytridiomycota incertae sedis</taxon>
        <taxon>Chytridiomycetes</taxon>
        <taxon>Chytridiales</taxon>
        <taxon>Chytriomycetaceae</taxon>
        <taxon>Rhizoclosmatium</taxon>
    </lineage>
</organism>
<reference evidence="1 2" key="1">
    <citation type="submission" date="2016-07" db="EMBL/GenBank/DDBJ databases">
        <title>Pervasive Adenine N6-methylation of Active Genes in Fungi.</title>
        <authorList>
            <consortium name="DOE Joint Genome Institute"/>
            <person name="Mondo S.J."/>
            <person name="Dannebaum R.O."/>
            <person name="Kuo R.C."/>
            <person name="Labutti K."/>
            <person name="Haridas S."/>
            <person name="Kuo A."/>
            <person name="Salamov A."/>
            <person name="Ahrendt S.R."/>
            <person name="Lipzen A."/>
            <person name="Sullivan W."/>
            <person name="Andreopoulos W.B."/>
            <person name="Clum A."/>
            <person name="Lindquist E."/>
            <person name="Daum C."/>
            <person name="Ramamoorthy G.K."/>
            <person name="Gryganskyi A."/>
            <person name="Culley D."/>
            <person name="Magnuson J.K."/>
            <person name="James T.Y."/>
            <person name="O'Malley M.A."/>
            <person name="Stajich J.E."/>
            <person name="Spatafora J.W."/>
            <person name="Visel A."/>
            <person name="Grigoriev I.V."/>
        </authorList>
    </citation>
    <scope>NUCLEOTIDE SEQUENCE [LARGE SCALE GENOMIC DNA]</scope>
    <source>
        <strain evidence="1 2">JEL800</strain>
    </source>
</reference>